<dbReference type="Proteomes" id="UP001275440">
    <property type="component" value="Unassembled WGS sequence"/>
</dbReference>
<dbReference type="Pfam" id="PF00903">
    <property type="entry name" value="Glyoxalase"/>
    <property type="match status" value="2"/>
</dbReference>
<organism evidence="2 3">
    <name type="scientific">Rhodococcus zopfii</name>
    <dbReference type="NCBI Taxonomy" id="43772"/>
    <lineage>
        <taxon>Bacteria</taxon>
        <taxon>Bacillati</taxon>
        <taxon>Actinomycetota</taxon>
        <taxon>Actinomycetes</taxon>
        <taxon>Mycobacteriales</taxon>
        <taxon>Nocardiaceae</taxon>
        <taxon>Rhodococcus</taxon>
    </lineage>
</organism>
<comment type="caution">
    <text evidence="2">The sequence shown here is derived from an EMBL/GenBank/DDBJ whole genome shotgun (WGS) entry which is preliminary data.</text>
</comment>
<dbReference type="InterPro" id="IPR052164">
    <property type="entry name" value="Anthracycline_SecMetBiosynth"/>
</dbReference>
<dbReference type="EMBL" id="WBMO01000005">
    <property type="protein sequence ID" value="MDV2478506.1"/>
    <property type="molecule type" value="Genomic_DNA"/>
</dbReference>
<dbReference type="PANTHER" id="PTHR33993">
    <property type="entry name" value="GLYOXALASE-RELATED"/>
    <property type="match status" value="1"/>
</dbReference>
<dbReference type="Gene3D" id="3.10.180.10">
    <property type="entry name" value="2,3-Dihydroxybiphenyl 1,2-Dioxygenase, domain 1"/>
    <property type="match status" value="2"/>
</dbReference>
<accession>A0ABU3WWX2</accession>
<dbReference type="InterPro" id="IPR029068">
    <property type="entry name" value="Glyas_Bleomycin-R_OHBP_Dase"/>
</dbReference>
<dbReference type="CDD" id="cd07247">
    <property type="entry name" value="SgaA_N_like"/>
    <property type="match status" value="2"/>
</dbReference>
<feature type="domain" description="VOC" evidence="1">
    <location>
        <begin position="10"/>
        <end position="125"/>
    </location>
</feature>
<dbReference type="SUPFAM" id="SSF54593">
    <property type="entry name" value="Glyoxalase/Bleomycin resistance protein/Dihydroxybiphenyl dioxygenase"/>
    <property type="match status" value="2"/>
</dbReference>
<gene>
    <name evidence="2" type="ORF">F8M49_29440</name>
</gene>
<proteinExistence type="predicted"/>
<dbReference type="PANTHER" id="PTHR33993:SF14">
    <property type="entry name" value="GB|AAF24581.1"/>
    <property type="match status" value="1"/>
</dbReference>
<keyword evidence="3" id="KW-1185">Reference proteome</keyword>
<dbReference type="InterPro" id="IPR037523">
    <property type="entry name" value="VOC_core"/>
</dbReference>
<dbReference type="PROSITE" id="PS51819">
    <property type="entry name" value="VOC"/>
    <property type="match status" value="2"/>
</dbReference>
<evidence type="ECO:0000313" key="3">
    <source>
        <dbReference type="Proteomes" id="UP001275440"/>
    </source>
</evidence>
<protein>
    <submittedName>
        <fullName evidence="2">VOC family protein</fullName>
    </submittedName>
</protein>
<reference evidence="2 3" key="1">
    <citation type="submission" date="2019-10" db="EMBL/GenBank/DDBJ databases">
        <title>Draft Genome Assembly of Rhodococcus zopfii DSM44189.</title>
        <authorList>
            <person name="Sutton J.M."/>
            <person name="Akob D.M."/>
            <person name="Bushman T.J."/>
        </authorList>
    </citation>
    <scope>NUCLEOTIDE SEQUENCE [LARGE SCALE GENOMIC DNA]</scope>
    <source>
        <strain evidence="2 3">DSM 44189</strain>
    </source>
</reference>
<sequence>MPEHQPRTGAPGWVDLTSSDPKHVIPFYRELFGWQADTNEDPQYGGYTIFSHRGAPVAGLGPQQPGNPYGNIWTVYLDSDDADVTARKAGEAGGQVLMPAMKVGDQGTMAILADPAGAVIGVWQADQHHGFGFDSEPGAPVWFEAMSRNYAASLSFYRDVFGWDCQPMSDSGDFRYSTGKVGGEDIAGIMDASGFLPDGVPSFWQFYIGVEDADAASAAVTRLGGTVEREAEDTPFGRLATISDPLGARLQINQAPPA</sequence>
<dbReference type="RefSeq" id="WP_072811813.1">
    <property type="nucleotide sequence ID" value="NZ_JAHWLX010000093.1"/>
</dbReference>
<feature type="domain" description="VOC" evidence="1">
    <location>
        <begin position="139"/>
        <end position="255"/>
    </location>
</feature>
<name>A0ABU3WWX2_9NOCA</name>
<evidence type="ECO:0000259" key="1">
    <source>
        <dbReference type="PROSITE" id="PS51819"/>
    </source>
</evidence>
<evidence type="ECO:0000313" key="2">
    <source>
        <dbReference type="EMBL" id="MDV2478506.1"/>
    </source>
</evidence>
<dbReference type="InterPro" id="IPR004360">
    <property type="entry name" value="Glyas_Fos-R_dOase_dom"/>
</dbReference>